<name>E9D303_COCPS</name>
<dbReference type="AlphaFoldDB" id="E9D303"/>
<organism evidence="2">
    <name type="scientific">Coccidioides posadasii (strain RMSCC 757 / Silveira)</name>
    <name type="common">Valley fever fungus</name>
    <dbReference type="NCBI Taxonomy" id="443226"/>
    <lineage>
        <taxon>Eukaryota</taxon>
        <taxon>Fungi</taxon>
        <taxon>Dikarya</taxon>
        <taxon>Ascomycota</taxon>
        <taxon>Pezizomycotina</taxon>
        <taxon>Eurotiomycetes</taxon>
        <taxon>Eurotiomycetidae</taxon>
        <taxon>Onygenales</taxon>
        <taxon>Onygenaceae</taxon>
        <taxon>Coccidioides</taxon>
    </lineage>
</organism>
<gene>
    <name evidence="1" type="ORF">CPSG_04544</name>
</gene>
<accession>E9D303</accession>
<proteinExistence type="predicted"/>
<evidence type="ECO:0000313" key="1">
    <source>
        <dbReference type="EMBL" id="EFW18998.1"/>
    </source>
</evidence>
<dbReference type="STRING" id="443226.E9D303"/>
<protein>
    <submittedName>
        <fullName evidence="1">Uncharacterized protein</fullName>
    </submittedName>
</protein>
<dbReference type="HOGENOM" id="CLU_2061305_0_0_1"/>
<dbReference type="VEuPathDB" id="FungiDB:D8B26_007190"/>
<reference evidence="2" key="1">
    <citation type="journal article" date="2010" name="Genome Res.">
        <title>Population genomic sequencing of Coccidioides fungi reveals recent hybridization and transposon control.</title>
        <authorList>
            <person name="Neafsey D.E."/>
            <person name="Barker B.M."/>
            <person name="Sharpton T.J."/>
            <person name="Stajich J.E."/>
            <person name="Park D.J."/>
            <person name="Whiston E."/>
            <person name="Hung C.-Y."/>
            <person name="McMahan C."/>
            <person name="White J."/>
            <person name="Sykes S."/>
            <person name="Heiman D."/>
            <person name="Young S."/>
            <person name="Zeng Q."/>
            <person name="Abouelleil A."/>
            <person name="Aftuck L."/>
            <person name="Bessette D."/>
            <person name="Brown A."/>
            <person name="FitzGerald M."/>
            <person name="Lui A."/>
            <person name="Macdonald J.P."/>
            <person name="Priest M."/>
            <person name="Orbach M.J."/>
            <person name="Galgiani J.N."/>
            <person name="Kirkland T.N."/>
            <person name="Cole G.T."/>
            <person name="Birren B.W."/>
            <person name="Henn M.R."/>
            <person name="Taylor J.W."/>
            <person name="Rounsley S.D."/>
        </authorList>
    </citation>
    <scope>NUCLEOTIDE SEQUENCE [LARGE SCALE GENOMIC DNA]</scope>
    <source>
        <strain evidence="2">RMSCC 757 / Silveira</strain>
    </source>
</reference>
<sequence length="119" mass="13728">MERPSDKWSGFAHPERKSEQYERMQANISSANFEYLKRRALEARARHWNLVQSISCQIDTGRFPWGFNDVVFEVPFSDGVYWIARIQYVADDPNDLEGEKTSSLGEVATMKVVADHTDV</sequence>
<dbReference type="EMBL" id="GL636491">
    <property type="protein sequence ID" value="EFW18998.1"/>
    <property type="molecule type" value="Genomic_DNA"/>
</dbReference>
<evidence type="ECO:0000313" key="2">
    <source>
        <dbReference type="Proteomes" id="UP000002497"/>
    </source>
</evidence>
<keyword evidence="2" id="KW-1185">Reference proteome</keyword>
<reference evidence="2" key="2">
    <citation type="submission" date="2010-03" db="EMBL/GenBank/DDBJ databases">
        <title>The genome sequence of Coccidioides posadasii strain Silveira.</title>
        <authorList>
            <consortium name="The Broad Institute Genome Sequencing Center for Infectious Disease"/>
            <person name="Neafsey D."/>
            <person name="Orbach M."/>
            <person name="Henn M.R."/>
            <person name="Cole G.T."/>
            <person name="Galgiani J."/>
            <person name="Gardner M.J."/>
            <person name="Kirkland T.N."/>
            <person name="Taylor J.W."/>
            <person name="Young S.K."/>
            <person name="Zeng Q."/>
            <person name="Koehrsen M."/>
            <person name="Alvarado L."/>
            <person name="Berlin A."/>
            <person name="Borenstein D."/>
            <person name="Chapman S.B."/>
            <person name="Chen Z."/>
            <person name="Engels R."/>
            <person name="Freedman E."/>
            <person name="Gellesch M."/>
            <person name="Goldberg J."/>
            <person name="Griggs A."/>
            <person name="Gujja S."/>
            <person name="Heilman E."/>
            <person name="Heiman D."/>
            <person name="Howarth C."/>
            <person name="Jen D."/>
            <person name="Larson L."/>
            <person name="Mehta T."/>
            <person name="Neiman D."/>
            <person name="Park D."/>
            <person name="Pearson M."/>
            <person name="Richards J."/>
            <person name="Roberts A."/>
            <person name="Saif S."/>
            <person name="Shea T."/>
            <person name="Shenoy N."/>
            <person name="Sisk P."/>
            <person name="Stolte C."/>
            <person name="Sykes S."/>
            <person name="Walk T."/>
            <person name="White J."/>
            <person name="Yandava C."/>
            <person name="Haas B."/>
            <person name="Nusbaum C."/>
            <person name="Birren B."/>
        </authorList>
    </citation>
    <scope>NUCLEOTIDE SEQUENCE [LARGE SCALE GENOMIC DNA]</scope>
    <source>
        <strain evidence="2">RMSCC 757 / Silveira</strain>
    </source>
</reference>
<dbReference type="OMA" id="ISCQIDT"/>
<dbReference type="OrthoDB" id="4177811at2759"/>
<dbReference type="VEuPathDB" id="FungiDB:CPSG_04544"/>
<dbReference type="Proteomes" id="UP000002497">
    <property type="component" value="Unassembled WGS sequence"/>
</dbReference>